<dbReference type="UniPathway" id="UPA00138"/>
<gene>
    <name evidence="6" type="ORF">FJU11_15820</name>
</gene>
<dbReference type="Pfam" id="PF00121">
    <property type="entry name" value="TIM"/>
    <property type="match status" value="1"/>
</dbReference>
<comment type="catalytic activity">
    <reaction evidence="5">
        <text>D-glyceraldehyde 3-phosphate = dihydroxyacetone phosphate</text>
        <dbReference type="Rhea" id="RHEA:18585"/>
        <dbReference type="ChEBI" id="CHEBI:57642"/>
        <dbReference type="ChEBI" id="CHEBI:59776"/>
        <dbReference type="EC" id="5.3.1.1"/>
    </reaction>
</comment>
<keyword evidence="4 5" id="KW-0413">Isomerase</keyword>
<dbReference type="AlphaFoldDB" id="A0A506TVR6"/>
<keyword evidence="5" id="KW-0312">Gluconeogenesis</keyword>
<keyword evidence="7" id="KW-1185">Reference proteome</keyword>
<evidence type="ECO:0000256" key="4">
    <source>
        <dbReference type="ARBA" id="ARBA00023235"/>
    </source>
</evidence>
<dbReference type="GO" id="GO:0004807">
    <property type="term" value="F:triose-phosphate isomerase activity"/>
    <property type="evidence" value="ECO:0007669"/>
    <property type="project" value="UniProtKB-UniRule"/>
</dbReference>
<dbReference type="GO" id="GO:0046166">
    <property type="term" value="P:glyceraldehyde-3-phosphate biosynthetic process"/>
    <property type="evidence" value="ECO:0007669"/>
    <property type="project" value="TreeGrafter"/>
</dbReference>
<dbReference type="EC" id="5.3.1.1" evidence="5"/>
<keyword evidence="5" id="KW-0324">Glycolysis</keyword>
<dbReference type="PANTHER" id="PTHR21139">
    <property type="entry name" value="TRIOSEPHOSPHATE ISOMERASE"/>
    <property type="match status" value="1"/>
</dbReference>
<comment type="catalytic activity">
    <reaction evidence="1">
        <text>L-erythrulose 1-phosphate = D-erythrulose 4-phosphate</text>
        <dbReference type="Rhea" id="RHEA:49588"/>
        <dbReference type="ChEBI" id="CHEBI:58002"/>
        <dbReference type="ChEBI" id="CHEBI:90796"/>
        <dbReference type="EC" id="5.3.1.33"/>
    </reaction>
</comment>
<dbReference type="CDD" id="cd00311">
    <property type="entry name" value="TIM"/>
    <property type="match status" value="1"/>
</dbReference>
<accession>A0A506TVR6</accession>
<comment type="caution">
    <text evidence="6">The sequence shown here is derived from an EMBL/GenBank/DDBJ whole genome shotgun (WGS) entry which is preliminary data.</text>
</comment>
<comment type="pathway">
    <text evidence="5">Carbohydrate biosynthesis; gluconeogenesis.</text>
</comment>
<evidence type="ECO:0000256" key="1">
    <source>
        <dbReference type="ARBA" id="ARBA00000148"/>
    </source>
</evidence>
<evidence type="ECO:0000313" key="6">
    <source>
        <dbReference type="EMBL" id="TPW26172.1"/>
    </source>
</evidence>
<dbReference type="EMBL" id="VHLH01000035">
    <property type="protein sequence ID" value="TPW26172.1"/>
    <property type="molecule type" value="Genomic_DNA"/>
</dbReference>
<name>A0A506TVR6_9HYPH</name>
<dbReference type="InterPro" id="IPR035990">
    <property type="entry name" value="TIM_sf"/>
</dbReference>
<dbReference type="OrthoDB" id="9809429at2"/>
<dbReference type="GO" id="GO:0006096">
    <property type="term" value="P:glycolytic process"/>
    <property type="evidence" value="ECO:0007669"/>
    <property type="project" value="UniProtKB-UniRule"/>
</dbReference>
<evidence type="ECO:0000313" key="7">
    <source>
        <dbReference type="Proteomes" id="UP000320314"/>
    </source>
</evidence>
<dbReference type="InterPro" id="IPR000652">
    <property type="entry name" value="Triosephosphate_isomerase"/>
</dbReference>
<dbReference type="GO" id="GO:0006094">
    <property type="term" value="P:gluconeogenesis"/>
    <property type="evidence" value="ECO:0007669"/>
    <property type="project" value="UniProtKB-UniPathway"/>
</dbReference>
<proteinExistence type="inferred from homology"/>
<dbReference type="InterPro" id="IPR013785">
    <property type="entry name" value="Aldolase_TIM"/>
</dbReference>
<dbReference type="InterPro" id="IPR020861">
    <property type="entry name" value="Triosephosphate_isomerase_AS"/>
</dbReference>
<dbReference type="Gene3D" id="3.20.20.70">
    <property type="entry name" value="Aldolase class I"/>
    <property type="match status" value="1"/>
</dbReference>
<sequence length="258" mass="27506">MAERSVWIGTSWKMNKTLPEALSFAERLNADLKPHPAIQPFVIPPFTAVREIKAALADTGVKVGAQTMHWADAGAWTGEISPAMLVDCGLDLVELGHSERRTHFGETDETVGRKVAAAIAHGLAPLVCVGETMDEREAGRADAVLCEQVRGALAHLDSKAVNSPILFAYEPVWAIGEGGVPASPDYAEERHAKIATQTRELLPDGAPVLYGGSVNPGNCEDLIRRETIDGLFIGRSAWQAEGYLGILSQCAAALDATA</sequence>
<dbReference type="NCBIfam" id="NF000722">
    <property type="entry name" value="PRK00042.2-1"/>
    <property type="match status" value="1"/>
</dbReference>
<dbReference type="GO" id="GO:0005829">
    <property type="term" value="C:cytosol"/>
    <property type="evidence" value="ECO:0007669"/>
    <property type="project" value="TreeGrafter"/>
</dbReference>
<dbReference type="Proteomes" id="UP000320314">
    <property type="component" value="Unassembled WGS sequence"/>
</dbReference>
<dbReference type="UniPathway" id="UPA00109">
    <property type="reaction ID" value="UER00189"/>
</dbReference>
<dbReference type="SUPFAM" id="SSF51351">
    <property type="entry name" value="Triosephosphate isomerase (TIM)"/>
    <property type="match status" value="1"/>
</dbReference>
<comment type="pathway">
    <text evidence="5">Carbohydrate degradation; glycolysis; D-glyceraldehyde 3-phosphate from glycerone phosphate: step 1/1.</text>
</comment>
<dbReference type="PROSITE" id="PS00171">
    <property type="entry name" value="TIM_1"/>
    <property type="match status" value="1"/>
</dbReference>
<reference evidence="6 7" key="1">
    <citation type="submission" date="2019-06" db="EMBL/GenBank/DDBJ databases">
        <authorList>
            <person name="Li M."/>
        </authorList>
    </citation>
    <scope>NUCLEOTIDE SEQUENCE [LARGE SCALE GENOMIC DNA]</scope>
    <source>
        <strain evidence="6 7">BGMRC6574</strain>
    </source>
</reference>
<evidence type="ECO:0000256" key="2">
    <source>
        <dbReference type="ARBA" id="ARBA00004939"/>
    </source>
</evidence>
<dbReference type="GO" id="GO:0019563">
    <property type="term" value="P:glycerol catabolic process"/>
    <property type="evidence" value="ECO:0007669"/>
    <property type="project" value="TreeGrafter"/>
</dbReference>
<comment type="pathway">
    <text evidence="2">Carbohydrate metabolism; erythritol degradation.</text>
</comment>
<dbReference type="PANTHER" id="PTHR21139:SF42">
    <property type="entry name" value="TRIOSEPHOSPHATE ISOMERASE"/>
    <property type="match status" value="1"/>
</dbReference>
<comment type="subunit">
    <text evidence="5">Homodimer.</text>
</comment>
<dbReference type="RefSeq" id="WP_141168051.1">
    <property type="nucleotide sequence ID" value="NZ_VHLH01000035.1"/>
</dbReference>
<organism evidence="6 7">
    <name type="scientific">Pararhizobium mangrovi</name>
    <dbReference type="NCBI Taxonomy" id="2590452"/>
    <lineage>
        <taxon>Bacteria</taxon>
        <taxon>Pseudomonadati</taxon>
        <taxon>Pseudomonadota</taxon>
        <taxon>Alphaproteobacteria</taxon>
        <taxon>Hyphomicrobiales</taxon>
        <taxon>Rhizobiaceae</taxon>
        <taxon>Rhizobium/Agrobacterium group</taxon>
        <taxon>Pararhizobium</taxon>
    </lineage>
</organism>
<evidence type="ECO:0000256" key="3">
    <source>
        <dbReference type="ARBA" id="ARBA00007422"/>
    </source>
</evidence>
<dbReference type="UniPathway" id="UPA01066"/>
<evidence type="ECO:0000256" key="5">
    <source>
        <dbReference type="RuleBase" id="RU363013"/>
    </source>
</evidence>
<protein>
    <recommendedName>
        <fullName evidence="5">Triosephosphate isomerase</fullName>
        <ecNumber evidence="5">5.3.1.1</ecNumber>
    </recommendedName>
</protein>
<keyword evidence="5" id="KW-0963">Cytoplasm</keyword>
<comment type="similarity">
    <text evidence="3 5">Belongs to the triosephosphate isomerase family.</text>
</comment>
<comment type="subcellular location">
    <subcellularLocation>
        <location evidence="5">Cytoplasm</location>
    </subcellularLocation>
</comment>
<dbReference type="NCBIfam" id="TIGR00419">
    <property type="entry name" value="tim"/>
    <property type="match status" value="1"/>
</dbReference>
<dbReference type="PROSITE" id="PS51440">
    <property type="entry name" value="TIM_2"/>
    <property type="match status" value="1"/>
</dbReference>